<dbReference type="PIRSF" id="PIRSF000513">
    <property type="entry name" value="Thz_kinase"/>
    <property type="match status" value="1"/>
</dbReference>
<evidence type="ECO:0000313" key="12">
    <source>
        <dbReference type="EMBL" id="KFN87804.1"/>
    </source>
</evidence>
<dbReference type="HAMAP" id="MF_00228">
    <property type="entry name" value="Thz_kinase"/>
    <property type="match status" value="1"/>
</dbReference>
<comment type="caution">
    <text evidence="12">The sequence shown here is derived from an EMBL/GenBank/DDBJ whole genome shotgun (WGS) entry which is preliminary data.</text>
</comment>
<dbReference type="GO" id="GO:0005524">
    <property type="term" value="F:ATP binding"/>
    <property type="evidence" value="ECO:0007669"/>
    <property type="project" value="UniProtKB-UniRule"/>
</dbReference>
<dbReference type="AlphaFoldDB" id="A0A091BSU5"/>
<evidence type="ECO:0000256" key="3">
    <source>
        <dbReference type="ARBA" id="ARBA00004868"/>
    </source>
</evidence>
<dbReference type="GO" id="GO:0009229">
    <property type="term" value="P:thiamine diphosphate biosynthetic process"/>
    <property type="evidence" value="ECO:0007669"/>
    <property type="project" value="UniProtKB-UniRule"/>
</dbReference>
<gene>
    <name evidence="11" type="primary">thiM</name>
    <name evidence="12" type="ORF">H702_06040</name>
    <name evidence="13" type="ORF">SAMN02910290_01400</name>
</gene>
<keyword evidence="5 11" id="KW-0479">Metal-binding</keyword>
<evidence type="ECO:0000256" key="7">
    <source>
        <dbReference type="ARBA" id="ARBA00022777"/>
    </source>
</evidence>
<feature type="binding site" evidence="11">
    <location>
        <position position="160"/>
    </location>
    <ligand>
        <name>ATP</name>
        <dbReference type="ChEBI" id="CHEBI:30616"/>
    </ligand>
</feature>
<sequence length="265" mass="27949">MTYLDDLRENNPLTICLTNNVVKNFSANGLLALGASPAMSEYQPDLEDFLPNASGLLVNIGTLQEGSWQLYKDALNIAEKRSVPTVLDPVAAGAGPYRKKVASDLLNHHKVSLLRGNAGEIAALVGQNVKSKGVDSADVDDIGHLAWLANQKLEIPVVITGKTDAIAVNGHVKLLKNGSSLMPLVTGTGCLLGAVLAAFIGLAKEGDLLACLEEAVSVYNIAGELAEAASGNGLPGSFQIAFLDALCKITNQDVERLKRVEVYCE</sequence>
<proteinExistence type="inferred from homology"/>
<dbReference type="UniPathway" id="UPA00060">
    <property type="reaction ID" value="UER00139"/>
</dbReference>
<evidence type="ECO:0000256" key="1">
    <source>
        <dbReference type="ARBA" id="ARBA00001771"/>
    </source>
</evidence>
<dbReference type="InterPro" id="IPR000417">
    <property type="entry name" value="Hyethyz_kinase"/>
</dbReference>
<keyword evidence="6 11" id="KW-0547">Nucleotide-binding</keyword>
<evidence type="ECO:0000256" key="10">
    <source>
        <dbReference type="ARBA" id="ARBA00022977"/>
    </source>
</evidence>
<dbReference type="RefSeq" id="WP_039696840.1">
    <property type="nucleotide sequence ID" value="NZ_AUZH01000020.1"/>
</dbReference>
<dbReference type="Proteomes" id="UP000182793">
    <property type="component" value="Unassembled WGS sequence"/>
</dbReference>
<organism evidence="12 14">
    <name type="scientific">Streptococcus equinus JB1</name>
    <dbReference type="NCBI Taxonomy" id="1294274"/>
    <lineage>
        <taxon>Bacteria</taxon>
        <taxon>Bacillati</taxon>
        <taxon>Bacillota</taxon>
        <taxon>Bacilli</taxon>
        <taxon>Lactobacillales</taxon>
        <taxon>Streptococcaceae</taxon>
        <taxon>Streptococcus</taxon>
    </lineage>
</organism>
<dbReference type="Pfam" id="PF02110">
    <property type="entry name" value="HK"/>
    <property type="match status" value="1"/>
</dbReference>
<dbReference type="EC" id="2.7.1.50" evidence="11"/>
<dbReference type="EMBL" id="AUZH01000020">
    <property type="protein sequence ID" value="KFN87804.1"/>
    <property type="molecule type" value="Genomic_DNA"/>
</dbReference>
<dbReference type="EMBL" id="FOTG01000007">
    <property type="protein sequence ID" value="SFL32707.1"/>
    <property type="molecule type" value="Genomic_DNA"/>
</dbReference>
<evidence type="ECO:0000256" key="11">
    <source>
        <dbReference type="HAMAP-Rule" id="MF_00228"/>
    </source>
</evidence>
<dbReference type="InterPro" id="IPR029056">
    <property type="entry name" value="Ribokinase-like"/>
</dbReference>
<dbReference type="PRINTS" id="PR01099">
    <property type="entry name" value="HYETHTZKNASE"/>
</dbReference>
<evidence type="ECO:0000256" key="8">
    <source>
        <dbReference type="ARBA" id="ARBA00022840"/>
    </source>
</evidence>
<evidence type="ECO:0000256" key="9">
    <source>
        <dbReference type="ARBA" id="ARBA00022842"/>
    </source>
</evidence>
<reference evidence="12 14" key="1">
    <citation type="journal article" date="2014" name="Genome Announc.">
        <title>Draft Genome Sequences of Streptococcus bovis Strains ATCC 33317 and JB1.</title>
        <authorList>
            <person name="Benahmed F.H."/>
            <person name="Gopinath G.R."/>
            <person name="Harbottle H."/>
            <person name="Cotta M.A."/>
            <person name="Luo Y."/>
            <person name="Henderson C."/>
            <person name="Teri P."/>
            <person name="Soppet D."/>
            <person name="Rasmussen M."/>
            <person name="Whitehead T.R."/>
            <person name="Davidson M."/>
        </authorList>
    </citation>
    <scope>NUCLEOTIDE SEQUENCE [LARGE SCALE GENOMIC DNA]</scope>
    <source>
        <strain evidence="12 14">JB1</strain>
    </source>
</reference>
<dbReference type="GO" id="GO:0009228">
    <property type="term" value="P:thiamine biosynthetic process"/>
    <property type="evidence" value="ECO:0007669"/>
    <property type="project" value="UniProtKB-KW"/>
</dbReference>
<reference evidence="13 15" key="2">
    <citation type="submission" date="2016-10" db="EMBL/GenBank/DDBJ databases">
        <authorList>
            <person name="Varghese N."/>
            <person name="Submissions S."/>
        </authorList>
    </citation>
    <scope>NUCLEOTIDE SEQUENCE [LARGE SCALE GENOMIC DNA]</scope>
    <source>
        <strain evidence="13 15">JB1</strain>
    </source>
</reference>
<dbReference type="GO" id="GO:0000287">
    <property type="term" value="F:magnesium ion binding"/>
    <property type="evidence" value="ECO:0007669"/>
    <property type="project" value="UniProtKB-UniRule"/>
</dbReference>
<comment type="catalytic activity">
    <reaction evidence="1 11">
        <text>5-(2-hydroxyethyl)-4-methylthiazole + ATP = 4-methyl-5-(2-phosphooxyethyl)-thiazole + ADP + H(+)</text>
        <dbReference type="Rhea" id="RHEA:24212"/>
        <dbReference type="ChEBI" id="CHEBI:15378"/>
        <dbReference type="ChEBI" id="CHEBI:17957"/>
        <dbReference type="ChEBI" id="CHEBI:30616"/>
        <dbReference type="ChEBI" id="CHEBI:58296"/>
        <dbReference type="ChEBI" id="CHEBI:456216"/>
        <dbReference type="EC" id="2.7.1.50"/>
    </reaction>
</comment>
<evidence type="ECO:0000256" key="2">
    <source>
        <dbReference type="ARBA" id="ARBA00001946"/>
    </source>
</evidence>
<feature type="binding site" evidence="11">
    <location>
        <position position="39"/>
    </location>
    <ligand>
        <name>substrate</name>
    </ligand>
</feature>
<evidence type="ECO:0000313" key="14">
    <source>
        <dbReference type="Proteomes" id="UP000029382"/>
    </source>
</evidence>
<accession>A0A091BSU5</accession>
<dbReference type="Proteomes" id="UP000029382">
    <property type="component" value="Unassembled WGS sequence"/>
</dbReference>
<feature type="binding site" evidence="11">
    <location>
        <position position="115"/>
    </location>
    <ligand>
        <name>ATP</name>
        <dbReference type="ChEBI" id="CHEBI:30616"/>
    </ligand>
</feature>
<dbReference type="CDD" id="cd01170">
    <property type="entry name" value="THZ_kinase"/>
    <property type="match status" value="1"/>
</dbReference>
<keyword evidence="9 11" id="KW-0460">Magnesium</keyword>
<protein>
    <recommendedName>
        <fullName evidence="11">Hydroxyethylthiazole kinase</fullName>
        <ecNumber evidence="11">2.7.1.50</ecNumber>
    </recommendedName>
    <alternativeName>
        <fullName evidence="11">4-methyl-5-beta-hydroxyethylthiazole kinase</fullName>
        <shortName evidence="11">TH kinase</shortName>
        <shortName evidence="11">Thz kinase</shortName>
    </alternativeName>
</protein>
<keyword evidence="10 11" id="KW-0784">Thiamine biosynthesis</keyword>
<dbReference type="NCBIfam" id="NF006830">
    <property type="entry name" value="PRK09355.1"/>
    <property type="match status" value="1"/>
</dbReference>
<evidence type="ECO:0000256" key="5">
    <source>
        <dbReference type="ARBA" id="ARBA00022723"/>
    </source>
</evidence>
<keyword evidence="7 11" id="KW-0418">Kinase</keyword>
<feature type="binding site" evidence="11">
    <location>
        <position position="187"/>
    </location>
    <ligand>
        <name>substrate</name>
    </ligand>
</feature>
<comment type="function">
    <text evidence="11">Catalyzes the phosphorylation of the hydroxyl group of 4-methyl-5-beta-hydroxyethylthiazole (THZ).</text>
</comment>
<evidence type="ECO:0000313" key="15">
    <source>
        <dbReference type="Proteomes" id="UP000182793"/>
    </source>
</evidence>
<evidence type="ECO:0000256" key="4">
    <source>
        <dbReference type="ARBA" id="ARBA00022679"/>
    </source>
</evidence>
<keyword evidence="4 11" id="KW-0808">Transferase</keyword>
<comment type="pathway">
    <text evidence="3 11">Cofactor biosynthesis; thiamine diphosphate biosynthesis; 4-methyl-5-(2-phosphoethyl)-thiazole from 5-(2-hydroxyethyl)-4-methylthiazole: step 1/1.</text>
</comment>
<dbReference type="Gene3D" id="3.40.1190.20">
    <property type="match status" value="1"/>
</dbReference>
<comment type="cofactor">
    <cofactor evidence="2 11">
        <name>Mg(2+)</name>
        <dbReference type="ChEBI" id="CHEBI:18420"/>
    </cofactor>
</comment>
<dbReference type="GO" id="GO:0004417">
    <property type="term" value="F:hydroxyethylthiazole kinase activity"/>
    <property type="evidence" value="ECO:0007669"/>
    <property type="project" value="UniProtKB-UniRule"/>
</dbReference>
<comment type="similarity">
    <text evidence="11">Belongs to the Thz kinase family.</text>
</comment>
<evidence type="ECO:0000313" key="13">
    <source>
        <dbReference type="EMBL" id="SFL32707.1"/>
    </source>
</evidence>
<dbReference type="SUPFAM" id="SSF53613">
    <property type="entry name" value="Ribokinase-like"/>
    <property type="match status" value="1"/>
</dbReference>
<name>A0A091BSU5_STREI</name>
<evidence type="ECO:0000256" key="6">
    <source>
        <dbReference type="ARBA" id="ARBA00022741"/>
    </source>
</evidence>
<keyword evidence="15" id="KW-1185">Reference proteome</keyword>
<keyword evidence="8 11" id="KW-0067">ATP-binding</keyword>